<name>A0AAD5K785_9FUNG</name>
<dbReference type="AlphaFoldDB" id="A0AAD5K785"/>
<feature type="transmembrane region" description="Helical" evidence="1">
    <location>
        <begin position="82"/>
        <end position="106"/>
    </location>
</feature>
<comment type="caution">
    <text evidence="2">The sequence shown here is derived from an EMBL/GenBank/DDBJ whole genome shotgun (WGS) entry which is preliminary data.</text>
</comment>
<reference evidence="2" key="2">
    <citation type="submission" date="2023-02" db="EMBL/GenBank/DDBJ databases">
        <authorList>
            <consortium name="DOE Joint Genome Institute"/>
            <person name="Mondo S.J."/>
            <person name="Chang Y."/>
            <person name="Wang Y."/>
            <person name="Ahrendt S."/>
            <person name="Andreopoulos W."/>
            <person name="Barry K."/>
            <person name="Beard J."/>
            <person name="Benny G.L."/>
            <person name="Blankenship S."/>
            <person name="Bonito G."/>
            <person name="Cuomo C."/>
            <person name="Desiro A."/>
            <person name="Gervers K.A."/>
            <person name="Hundley H."/>
            <person name="Kuo A."/>
            <person name="LaButti K."/>
            <person name="Lang B.F."/>
            <person name="Lipzen A."/>
            <person name="O'Donnell K."/>
            <person name="Pangilinan J."/>
            <person name="Reynolds N."/>
            <person name="Sandor L."/>
            <person name="Smith M.W."/>
            <person name="Tsang A."/>
            <person name="Grigoriev I.V."/>
            <person name="Stajich J.E."/>
            <person name="Spatafora J.W."/>
        </authorList>
    </citation>
    <scope>NUCLEOTIDE SEQUENCE</scope>
    <source>
        <strain evidence="2">RSA 2281</strain>
    </source>
</reference>
<sequence length="111" mass="13432">MYKKEIERRKNNEKKQNNCVKKKRGICLGEINYNRRKKVIFTYTKKCDLTEKKNYFLLLLLFFLLIQVEIILIRIKKRSTCILYMSVCVIVSVDLDESIIFFWLAVQVCWI</sequence>
<evidence type="ECO:0000313" key="2">
    <source>
        <dbReference type="EMBL" id="KAI9259448.1"/>
    </source>
</evidence>
<proteinExistence type="predicted"/>
<protein>
    <recommendedName>
        <fullName evidence="4">Transmembrane protein</fullName>
    </recommendedName>
</protein>
<keyword evidence="1" id="KW-0812">Transmembrane</keyword>
<keyword evidence="1" id="KW-0472">Membrane</keyword>
<evidence type="ECO:0008006" key="4">
    <source>
        <dbReference type="Google" id="ProtNLM"/>
    </source>
</evidence>
<gene>
    <name evidence="2" type="ORF">BDA99DRAFT_93179</name>
</gene>
<organism evidence="2 3">
    <name type="scientific">Phascolomyces articulosus</name>
    <dbReference type="NCBI Taxonomy" id="60185"/>
    <lineage>
        <taxon>Eukaryota</taxon>
        <taxon>Fungi</taxon>
        <taxon>Fungi incertae sedis</taxon>
        <taxon>Mucoromycota</taxon>
        <taxon>Mucoromycotina</taxon>
        <taxon>Mucoromycetes</taxon>
        <taxon>Mucorales</taxon>
        <taxon>Lichtheimiaceae</taxon>
        <taxon>Phascolomyces</taxon>
    </lineage>
</organism>
<keyword evidence="1" id="KW-1133">Transmembrane helix</keyword>
<dbReference type="Proteomes" id="UP001209540">
    <property type="component" value="Unassembled WGS sequence"/>
</dbReference>
<evidence type="ECO:0000313" key="3">
    <source>
        <dbReference type="Proteomes" id="UP001209540"/>
    </source>
</evidence>
<keyword evidence="3" id="KW-1185">Reference proteome</keyword>
<reference evidence="2" key="1">
    <citation type="journal article" date="2022" name="IScience">
        <title>Evolution of zygomycete secretomes and the origins of terrestrial fungal ecologies.</title>
        <authorList>
            <person name="Chang Y."/>
            <person name="Wang Y."/>
            <person name="Mondo S."/>
            <person name="Ahrendt S."/>
            <person name="Andreopoulos W."/>
            <person name="Barry K."/>
            <person name="Beard J."/>
            <person name="Benny G.L."/>
            <person name="Blankenship S."/>
            <person name="Bonito G."/>
            <person name="Cuomo C."/>
            <person name="Desiro A."/>
            <person name="Gervers K.A."/>
            <person name="Hundley H."/>
            <person name="Kuo A."/>
            <person name="LaButti K."/>
            <person name="Lang B.F."/>
            <person name="Lipzen A."/>
            <person name="O'Donnell K."/>
            <person name="Pangilinan J."/>
            <person name="Reynolds N."/>
            <person name="Sandor L."/>
            <person name="Smith M.E."/>
            <person name="Tsang A."/>
            <person name="Grigoriev I.V."/>
            <person name="Stajich J.E."/>
            <person name="Spatafora J.W."/>
        </authorList>
    </citation>
    <scope>NUCLEOTIDE SEQUENCE</scope>
    <source>
        <strain evidence="2">RSA 2281</strain>
    </source>
</reference>
<feature type="transmembrane region" description="Helical" evidence="1">
    <location>
        <begin position="55"/>
        <end position="76"/>
    </location>
</feature>
<accession>A0AAD5K785</accession>
<dbReference type="EMBL" id="JAIXMP010000017">
    <property type="protein sequence ID" value="KAI9259448.1"/>
    <property type="molecule type" value="Genomic_DNA"/>
</dbReference>
<evidence type="ECO:0000256" key="1">
    <source>
        <dbReference type="SAM" id="Phobius"/>
    </source>
</evidence>